<dbReference type="InterPro" id="IPR027356">
    <property type="entry name" value="NPH3_dom"/>
</dbReference>
<evidence type="ECO:0000256" key="1">
    <source>
        <dbReference type="ARBA" id="ARBA00000707"/>
    </source>
</evidence>
<keyword evidence="10" id="KW-1133">Transmembrane helix</keyword>
<dbReference type="EC" id="3.4.19.12" evidence="3"/>
<dbReference type="AlphaFoldDB" id="A0A1D6F3S5"/>
<dbReference type="PROSITE" id="PS00972">
    <property type="entry name" value="USP_1"/>
    <property type="match status" value="1"/>
</dbReference>
<keyword evidence="5" id="KW-0833">Ubl conjugation pathway</keyword>
<gene>
    <name evidence="11" type="ORF">ZEAMMB73_Zm00001d007096</name>
</gene>
<dbReference type="EMBL" id="CM007648">
    <property type="protein sequence ID" value="ONM25988.1"/>
    <property type="molecule type" value="Genomic_DNA"/>
</dbReference>
<evidence type="ECO:0000256" key="8">
    <source>
        <dbReference type="PROSITE-ProRule" id="PRU00982"/>
    </source>
</evidence>
<evidence type="ECO:0000256" key="2">
    <source>
        <dbReference type="ARBA" id="ARBA00009085"/>
    </source>
</evidence>
<dbReference type="InterPro" id="IPR028889">
    <property type="entry name" value="USP"/>
</dbReference>
<dbReference type="ExpressionAtlas" id="A0A1D6F3S5">
    <property type="expression patterns" value="baseline and differential"/>
</dbReference>
<feature type="transmembrane region" description="Helical" evidence="10">
    <location>
        <begin position="494"/>
        <end position="513"/>
    </location>
</feature>
<name>A0A1D6F3S5_MAIZE</name>
<sequence>MAPSSARDSPVPVGRGSRILTRFLLHYLRAATRRPPTLEREGTALAGLADTAVHGMALVEGTTECRHKLERLMGLMLVQATLDDLLVSSDDGGDVYIVNLVMRLVRVFVASKEEADAPSERMRKVGRLVDKYLDEISQDQGLKVSKFLTVSESLPDSARDCYDGVYRVLDIYLKKIVQGGNEFVWSGFDLTIYLEGFDRMAYPKTALLTRMANMLIQMSLQNPLTLAHPELNCQTFDRHLSNILMPQLLLKLKSHWMEDYTNPDLFVNQIIIEGIVQLEKDLKEQQVVQGAVENTLGAGSINLLLENPIPKDQHPLHQCEAKWWTIPRPVDNCRWEGRHGSLAPLPQQRPPAPFLARREMDRRIHGSLVSPPLVLPGPPLHDTRPQPLLRCGEVPPPRPDAPKTWSKSTSMMHADSGLVGTSRWSTASFLKMVWSYTNLWGEISASASFCEVDLDSAAQKNGGFSSPPLPPPQAMAGVKLQQRQLRPMSHVGPFTAPFFFYSLLVAFLFFSLVRMAELRLLGQGGLSQRFLKVVSYYGLTTLPYKLVCKLVGANLRRSRIITFSGNRCNQKVVAYLREPYNYWGMVGFGLLNFEHHDLTKNEVQYQSEEPPRGLPSGRFRSPAIGLPTAAEMSGGEKMLLFGSFTEDETKLFQGQPLKSPNKSVSKECERTEIQFGTLNFSVLSLEKVSTSSVVLPAKSANSETSAITKENTCSNEKKAAGSSLPNGRAILANGCPPVNVPANNDLFENVKKTEAVVPPVVPVKSISNPTPQMTLEVHNDGTEPTQSRKLDKEREITENGSPIVDTPIAAAPAEEAVTNLNKKTSQNMPLIPQGLRNTGNICFLNATLQALLSCSPFVHLLQDLRNRSIPKFGYPTLRAFVELISQFDVLDESVNKKKEKATTVAAKPLNPAMFDDVLRNFTPDVPAGITARPRQEDAQEFLSFAMDRVHDELLKLNGNGLDSKEGMVVSSSADDAWETVGRKNKSAIVRTHSFVPSELSAIFGGQLQSVVKAAGNKASATVQPFLLLHLDIFPDAVQTLNDALRLFSTPESLEGYRTTAGKAGLVTARKSFKIHALPKIMILHLKRFSYGNNGSTKIYKPLGFTSELVLSRDLLSSPSQEGRKYELVATITHHGRDPYRGHYTAHAKHADGQWLRFDDDAVVPVGENDVLHDQAYVLFYKQV</sequence>
<dbReference type="GO" id="GO:0016579">
    <property type="term" value="P:protein deubiquitination"/>
    <property type="evidence" value="ECO:0007669"/>
    <property type="project" value="InterPro"/>
</dbReference>
<dbReference type="PANTHER" id="PTHR24006">
    <property type="entry name" value="UBIQUITIN CARBOXYL-TERMINAL HYDROLASE"/>
    <property type="match status" value="1"/>
</dbReference>
<dbReference type="SUPFAM" id="SSF54001">
    <property type="entry name" value="Cysteine proteinases"/>
    <property type="match status" value="1"/>
</dbReference>
<dbReference type="PROSITE" id="PS50235">
    <property type="entry name" value="USP_3"/>
    <property type="match status" value="1"/>
</dbReference>
<dbReference type="PROSITE" id="PS00973">
    <property type="entry name" value="USP_2"/>
    <property type="match status" value="1"/>
</dbReference>
<dbReference type="STRING" id="4577.A0A1D6F3S5"/>
<dbReference type="PANTHER" id="PTHR24006:SF687">
    <property type="entry name" value="UBIQUITIN CARBOXYL-TERMINAL HYDROLASE 10"/>
    <property type="match status" value="1"/>
</dbReference>
<comment type="similarity">
    <text evidence="2">Belongs to the peptidase C19 family.</text>
</comment>
<keyword evidence="10" id="KW-0812">Transmembrane</keyword>
<dbReference type="InterPro" id="IPR038765">
    <property type="entry name" value="Papain-like_cys_pep_sf"/>
</dbReference>
<evidence type="ECO:0000256" key="9">
    <source>
        <dbReference type="SAM" id="MobiDB-lite"/>
    </source>
</evidence>
<evidence type="ECO:0000256" key="5">
    <source>
        <dbReference type="ARBA" id="ARBA00022786"/>
    </source>
</evidence>
<evidence type="ECO:0000256" key="7">
    <source>
        <dbReference type="ARBA" id="ARBA00022807"/>
    </source>
</evidence>
<dbReference type="eggNOG" id="KOG1871">
    <property type="taxonomic scope" value="Eukaryota"/>
</dbReference>
<dbReference type="Pfam" id="PF00443">
    <property type="entry name" value="UCH"/>
    <property type="match status" value="1"/>
</dbReference>
<keyword evidence="10" id="KW-0472">Membrane</keyword>
<evidence type="ECO:0000256" key="4">
    <source>
        <dbReference type="ARBA" id="ARBA00022670"/>
    </source>
</evidence>
<feature type="region of interest" description="Disordered" evidence="9">
    <location>
        <begin position="763"/>
        <end position="790"/>
    </location>
</feature>
<proteinExistence type="inferred from homology"/>
<dbReference type="InterPro" id="IPR050164">
    <property type="entry name" value="Peptidase_C19"/>
</dbReference>
<feature type="region of interest" description="Disordered" evidence="9">
    <location>
        <begin position="389"/>
        <end position="408"/>
    </location>
</feature>
<dbReference type="SMR" id="A0A1D6F3S5"/>
<dbReference type="Pfam" id="PF03000">
    <property type="entry name" value="NPH3"/>
    <property type="match status" value="1"/>
</dbReference>
<keyword evidence="4" id="KW-0645">Protease</keyword>
<dbReference type="InterPro" id="IPR001394">
    <property type="entry name" value="Peptidase_C19_UCH"/>
</dbReference>
<dbReference type="PROSITE" id="PS51649">
    <property type="entry name" value="NPH3"/>
    <property type="match status" value="1"/>
</dbReference>
<evidence type="ECO:0000256" key="6">
    <source>
        <dbReference type="ARBA" id="ARBA00022801"/>
    </source>
</evidence>
<evidence type="ECO:0000256" key="3">
    <source>
        <dbReference type="ARBA" id="ARBA00012759"/>
    </source>
</evidence>
<comment type="similarity">
    <text evidence="8">Belongs to the NPH3 family.</text>
</comment>
<dbReference type="PaxDb" id="4577-GRMZM2G327635_P01"/>
<evidence type="ECO:0000313" key="11">
    <source>
        <dbReference type="EMBL" id="ONM25988.1"/>
    </source>
</evidence>
<comment type="catalytic activity">
    <reaction evidence="1">
        <text>Thiol-dependent hydrolysis of ester, thioester, amide, peptide and isopeptide bonds formed by the C-terminal Gly of ubiquitin (a 76-residue protein attached to proteins as an intracellular targeting signal).</text>
        <dbReference type="EC" id="3.4.19.12"/>
    </reaction>
</comment>
<dbReference type="IntAct" id="A0A1D6F3S5">
    <property type="interactions" value="1"/>
</dbReference>
<keyword evidence="7" id="KW-0788">Thiol protease</keyword>
<dbReference type="InterPro" id="IPR018200">
    <property type="entry name" value="USP_CS"/>
</dbReference>
<keyword evidence="6 11" id="KW-0378">Hydrolase</keyword>
<organism evidence="11">
    <name type="scientific">Zea mays</name>
    <name type="common">Maize</name>
    <dbReference type="NCBI Taxonomy" id="4577"/>
    <lineage>
        <taxon>Eukaryota</taxon>
        <taxon>Viridiplantae</taxon>
        <taxon>Streptophyta</taxon>
        <taxon>Embryophyta</taxon>
        <taxon>Tracheophyta</taxon>
        <taxon>Spermatophyta</taxon>
        <taxon>Magnoliopsida</taxon>
        <taxon>Liliopsida</taxon>
        <taxon>Poales</taxon>
        <taxon>Poaceae</taxon>
        <taxon>PACMAD clade</taxon>
        <taxon>Panicoideae</taxon>
        <taxon>Andropogonodae</taxon>
        <taxon>Andropogoneae</taxon>
        <taxon>Tripsacinae</taxon>
        <taxon>Zea</taxon>
    </lineage>
</organism>
<dbReference type="Gene3D" id="3.90.70.10">
    <property type="entry name" value="Cysteine proteinases"/>
    <property type="match status" value="1"/>
</dbReference>
<dbReference type="InParanoid" id="A0A1D6F3S5"/>
<feature type="compositionally biased region" description="Basic and acidic residues" evidence="9">
    <location>
        <begin position="777"/>
        <end position="790"/>
    </location>
</feature>
<dbReference type="eggNOG" id="KOG1870">
    <property type="taxonomic scope" value="Eukaryota"/>
</dbReference>
<dbReference type="GO" id="GO:0006508">
    <property type="term" value="P:proteolysis"/>
    <property type="evidence" value="ECO:0007669"/>
    <property type="project" value="UniProtKB-KW"/>
</dbReference>
<dbReference type="FunFam" id="3.90.70.10:FF:000108">
    <property type="entry name" value="Ubiquitin carboxyl-terminal hydrolase"/>
    <property type="match status" value="1"/>
</dbReference>
<accession>A0A1D6F3S5</accession>
<reference evidence="11" key="1">
    <citation type="submission" date="2015-12" db="EMBL/GenBank/DDBJ databases">
        <title>Update maize B73 reference genome by single molecule sequencing technologies.</title>
        <authorList>
            <consortium name="Maize Genome Sequencing Project"/>
            <person name="Ware D."/>
        </authorList>
    </citation>
    <scope>NUCLEOTIDE SEQUENCE [LARGE SCALE GENOMIC DNA]</scope>
    <source>
        <tissue evidence="11">Seedling</tissue>
    </source>
</reference>
<evidence type="ECO:0000256" key="10">
    <source>
        <dbReference type="SAM" id="Phobius"/>
    </source>
</evidence>
<protein>
    <recommendedName>
        <fullName evidence="3">ubiquitinyl hydrolase 1</fullName>
        <ecNumber evidence="3">3.4.19.12</ecNumber>
    </recommendedName>
</protein>
<dbReference type="GO" id="GO:0004843">
    <property type="term" value="F:cysteine-type deubiquitinase activity"/>
    <property type="evidence" value="ECO:0007669"/>
    <property type="project" value="UniProtKB-EC"/>
</dbReference>